<organism evidence="3 4">
    <name type="scientific">Pleurostoma richardsiae</name>
    <dbReference type="NCBI Taxonomy" id="41990"/>
    <lineage>
        <taxon>Eukaryota</taxon>
        <taxon>Fungi</taxon>
        <taxon>Dikarya</taxon>
        <taxon>Ascomycota</taxon>
        <taxon>Pezizomycotina</taxon>
        <taxon>Sordariomycetes</taxon>
        <taxon>Sordariomycetidae</taxon>
        <taxon>Calosphaeriales</taxon>
        <taxon>Pleurostomataceae</taxon>
        <taxon>Pleurostoma</taxon>
    </lineage>
</organism>
<comment type="caution">
    <text evidence="3">The sequence shown here is derived from an EMBL/GenBank/DDBJ whole genome shotgun (WGS) entry which is preliminary data.</text>
</comment>
<evidence type="ECO:0000313" key="3">
    <source>
        <dbReference type="EMBL" id="KAJ9134771.1"/>
    </source>
</evidence>
<feature type="region of interest" description="Disordered" evidence="1">
    <location>
        <begin position="402"/>
        <end position="444"/>
    </location>
</feature>
<reference evidence="3" key="1">
    <citation type="submission" date="2022-07" db="EMBL/GenBank/DDBJ databases">
        <title>Fungi with potential for degradation of polypropylene.</title>
        <authorList>
            <person name="Gostincar C."/>
        </authorList>
    </citation>
    <scope>NUCLEOTIDE SEQUENCE</scope>
    <source>
        <strain evidence="3">EXF-13308</strain>
    </source>
</reference>
<keyword evidence="2" id="KW-0812">Transmembrane</keyword>
<proteinExistence type="predicted"/>
<feature type="region of interest" description="Disordered" evidence="1">
    <location>
        <begin position="339"/>
        <end position="389"/>
    </location>
</feature>
<keyword evidence="2" id="KW-0472">Membrane</keyword>
<feature type="compositionally biased region" description="Basic and acidic residues" evidence="1">
    <location>
        <begin position="605"/>
        <end position="615"/>
    </location>
</feature>
<feature type="region of interest" description="Disordered" evidence="1">
    <location>
        <begin position="550"/>
        <end position="632"/>
    </location>
</feature>
<feature type="region of interest" description="Disordered" evidence="1">
    <location>
        <begin position="23"/>
        <end position="51"/>
    </location>
</feature>
<feature type="compositionally biased region" description="Low complexity" evidence="1">
    <location>
        <begin position="31"/>
        <end position="51"/>
    </location>
</feature>
<sequence length="632" mass="66873">MSTSANLQAGTFITSINGKRCTAVPRSNTASSSSSSGENSQQDTTTTTAAADAQQGTAHIHNIYHIHINVHVHLYILFILLDNYHHYRRTGTCYIAATSATAAQTATDQASQSAVALSDVTLSPSAGDASPLFTTIGTAAPTTGNGAAVAATDSATTGTVNTAPSSSSKSSTESTIAVAGGVIGGVAAISLIAFLIWFWRRRVLKKRRSTLLTPLSVDPAYRNEKGEGYVINRGSIGPTPRTEKIKAAVGANLRKLRGRMSQLVTRSGASTPTVNMNRGNSQFMEVSTHSRQNSTLLPSSGAEPTIKDRLLGWWTRKADNMNLGWRKDDDRTAQFARGLNEKRNQAPLSNKPDFLTLLNMDDRDLDREAQRRRGSRRGSRTNGSRSSVDHFLGGLSLNFGDDPFSDANATPHQSAKPAPLVVSQSDNPFNDSNAIPGQPAVPKPTTYVADIRRSRGRSVGAGGGGGSRPPSSNPGFGGAKQSIYAGRESLNSVDSFATRRNKFRSDPFDLEPLPRPSAPRVPSSNVSTAGGSVAGLSEIESVLGGRGVSGAVAGMVRKPVPAHARRESFSSKYSSGVSMGDWSDPGPDVGPATRWDDSVVSTPVENRRDDDELQGRPRRQSGGSQTSVGKAL</sequence>
<accession>A0AA38VJD2</accession>
<feature type="compositionally biased region" description="Polar residues" evidence="1">
    <location>
        <begin position="621"/>
        <end position="632"/>
    </location>
</feature>
<protein>
    <submittedName>
        <fullName evidence="3">Uncharacterized protein</fullName>
    </submittedName>
</protein>
<keyword evidence="4" id="KW-1185">Reference proteome</keyword>
<feature type="transmembrane region" description="Helical" evidence="2">
    <location>
        <begin position="176"/>
        <end position="199"/>
    </location>
</feature>
<dbReference type="CDD" id="cd12087">
    <property type="entry name" value="TM_EGFR-like"/>
    <property type="match status" value="1"/>
</dbReference>
<dbReference type="EMBL" id="JANBVO010000041">
    <property type="protein sequence ID" value="KAJ9134771.1"/>
    <property type="molecule type" value="Genomic_DNA"/>
</dbReference>
<evidence type="ECO:0000313" key="4">
    <source>
        <dbReference type="Proteomes" id="UP001174694"/>
    </source>
</evidence>
<feature type="compositionally biased region" description="Polar residues" evidence="1">
    <location>
        <begin position="422"/>
        <end position="435"/>
    </location>
</feature>
<gene>
    <name evidence="3" type="ORF">NKR23_g9952</name>
</gene>
<name>A0AA38VJD2_9PEZI</name>
<evidence type="ECO:0000256" key="2">
    <source>
        <dbReference type="SAM" id="Phobius"/>
    </source>
</evidence>
<feature type="region of interest" description="Disordered" evidence="1">
    <location>
        <begin position="504"/>
        <end position="533"/>
    </location>
</feature>
<dbReference type="AlphaFoldDB" id="A0AA38VJD2"/>
<feature type="compositionally biased region" description="Basic and acidic residues" evidence="1">
    <location>
        <begin position="360"/>
        <end position="371"/>
    </location>
</feature>
<feature type="region of interest" description="Disordered" evidence="1">
    <location>
        <begin position="456"/>
        <end position="481"/>
    </location>
</feature>
<keyword evidence="2" id="KW-1133">Transmembrane helix</keyword>
<dbReference type="Proteomes" id="UP001174694">
    <property type="component" value="Unassembled WGS sequence"/>
</dbReference>
<evidence type="ECO:0000256" key="1">
    <source>
        <dbReference type="SAM" id="MobiDB-lite"/>
    </source>
</evidence>